<dbReference type="AlphaFoldDB" id="A0A6B0YXZ3"/>
<evidence type="ECO:0000256" key="1">
    <source>
        <dbReference type="ARBA" id="ARBA00009381"/>
    </source>
</evidence>
<dbReference type="InterPro" id="IPR043137">
    <property type="entry name" value="GGT_ssub_C"/>
</dbReference>
<dbReference type="EMBL" id="VXRG01000115">
    <property type="protein sequence ID" value="MXY94562.1"/>
    <property type="molecule type" value="Genomic_DNA"/>
</dbReference>
<comment type="caution">
    <text evidence="5">The sequence shown here is derived from an EMBL/GenBank/DDBJ whole genome shotgun (WGS) entry which is preliminary data.</text>
</comment>
<dbReference type="InterPro" id="IPR029055">
    <property type="entry name" value="Ntn_hydrolases_N"/>
</dbReference>
<keyword evidence="2 5" id="KW-0808">Transferase</keyword>
<dbReference type="Gene3D" id="1.10.246.130">
    <property type="match status" value="1"/>
</dbReference>
<dbReference type="Gene3D" id="3.60.20.40">
    <property type="match status" value="1"/>
</dbReference>
<gene>
    <name evidence="5" type="ORF">F4Y42_14060</name>
</gene>
<protein>
    <submittedName>
        <fullName evidence="5">Gamma-glutamyltransferase</fullName>
    </submittedName>
</protein>
<dbReference type="InterPro" id="IPR043138">
    <property type="entry name" value="GGT_lsub"/>
</dbReference>
<evidence type="ECO:0000256" key="2">
    <source>
        <dbReference type="ARBA" id="ARBA00022679"/>
    </source>
</evidence>
<organism evidence="5">
    <name type="scientific">Caldilineaceae bacterium SB0664_bin_27</name>
    <dbReference type="NCBI Taxonomy" id="2605260"/>
    <lineage>
        <taxon>Bacteria</taxon>
        <taxon>Bacillati</taxon>
        <taxon>Chloroflexota</taxon>
        <taxon>Caldilineae</taxon>
        <taxon>Caldilineales</taxon>
        <taxon>Caldilineaceae</taxon>
    </lineage>
</organism>
<dbReference type="SUPFAM" id="SSF56235">
    <property type="entry name" value="N-terminal nucleophile aminohydrolases (Ntn hydrolases)"/>
    <property type="match status" value="1"/>
</dbReference>
<keyword evidence="3" id="KW-0378">Hydrolase</keyword>
<evidence type="ECO:0000256" key="3">
    <source>
        <dbReference type="ARBA" id="ARBA00022801"/>
    </source>
</evidence>
<dbReference type="PANTHER" id="PTHR43199">
    <property type="entry name" value="GLUTATHIONE HYDROLASE"/>
    <property type="match status" value="1"/>
</dbReference>
<dbReference type="Pfam" id="PF01019">
    <property type="entry name" value="G_glu_transpept"/>
    <property type="match status" value="1"/>
</dbReference>
<dbReference type="GO" id="GO:0016787">
    <property type="term" value="F:hydrolase activity"/>
    <property type="evidence" value="ECO:0007669"/>
    <property type="project" value="UniProtKB-KW"/>
</dbReference>
<dbReference type="InterPro" id="IPR051792">
    <property type="entry name" value="GGT_bact"/>
</dbReference>
<keyword evidence="4" id="KW-0865">Zymogen</keyword>
<accession>A0A6B0YXZ3</accession>
<name>A0A6B0YXZ3_9CHLR</name>
<reference evidence="5" key="1">
    <citation type="submission" date="2019-09" db="EMBL/GenBank/DDBJ databases">
        <title>Characterisation of the sponge microbiome using genome-centric metagenomics.</title>
        <authorList>
            <person name="Engelberts J.P."/>
            <person name="Robbins S.J."/>
            <person name="De Goeij J.M."/>
            <person name="Aranda M."/>
            <person name="Bell S.C."/>
            <person name="Webster N.S."/>
        </authorList>
    </citation>
    <scope>NUCLEOTIDE SEQUENCE</scope>
    <source>
        <strain evidence="5">SB0664_bin_27</strain>
    </source>
</reference>
<comment type="similarity">
    <text evidence="1">Belongs to the gamma-glutamyltransferase family.</text>
</comment>
<evidence type="ECO:0000313" key="5">
    <source>
        <dbReference type="EMBL" id="MXY94562.1"/>
    </source>
</evidence>
<dbReference type="PRINTS" id="PR01210">
    <property type="entry name" value="GGTRANSPTASE"/>
</dbReference>
<dbReference type="GO" id="GO:0016740">
    <property type="term" value="F:transferase activity"/>
    <property type="evidence" value="ECO:0007669"/>
    <property type="project" value="UniProtKB-KW"/>
</dbReference>
<proteinExistence type="inferred from homology"/>
<dbReference type="PANTHER" id="PTHR43199:SF1">
    <property type="entry name" value="GLUTATHIONE HYDROLASE PROENZYME"/>
    <property type="match status" value="1"/>
</dbReference>
<evidence type="ECO:0000256" key="4">
    <source>
        <dbReference type="ARBA" id="ARBA00023145"/>
    </source>
</evidence>
<sequence length="541" mass="57837">MPAAISAQQPLAVEAGAKVLMSGGNAVDAAVTAALMQAVVSPQMCGIGGYAVINLHLAGQPGSIGIDAPALAGALVKDDMWVEQLIRPNPGGWGFFLEGNVNEAGYTSVCTPGAVKMFSALLERWGTIDFGQAAEPAIRTAQDGYVVTDSLAIGWKRSNQYWEGMSLRDYINSNSEARRIYLRDDGQPYDTGETLRNPDYAASLRHIVQHGSEDFYHGQFMERMATDLAANGSFVTRQDFEQYSLREDASLSGSYRGHTVTSSTPPHGGATLVAILNILEGYDLAAMGHNSADYIYTVGLAMKAAFADRNPHLADTEFEEVPLDWMMSKERADFWRARIDSGQPIEPSPSQPETPHTTHLSVIDGQGNCVSLTHSLGSSSGVITPGLGFMYNNSMVNFHPLPGHPNSIAPGKGRTTGMTPTIVYSKETSDGGAQPLLVLGAPGATRIITSVLQVILNVIDFGMDIEKAVHAPRFDCQLDAISCQRRIPIWVLDEVNKRHPAIHIPYSHGGLALVHALHIDPETGALSGAADTGAEGMAAVV</sequence>